<evidence type="ECO:0000256" key="2">
    <source>
        <dbReference type="SAM" id="Phobius"/>
    </source>
</evidence>
<keyword evidence="1 2" id="KW-0472">Membrane</keyword>
<dbReference type="Gene3D" id="3.30.1330.60">
    <property type="entry name" value="OmpA-like domain"/>
    <property type="match status" value="1"/>
</dbReference>
<dbReference type="OrthoDB" id="8526920at2"/>
<dbReference type="Proteomes" id="UP000013047">
    <property type="component" value="Unassembled WGS sequence"/>
</dbReference>
<dbReference type="PROSITE" id="PS51123">
    <property type="entry name" value="OMPA_2"/>
    <property type="match status" value="1"/>
</dbReference>
<evidence type="ECO:0000313" key="5">
    <source>
        <dbReference type="Proteomes" id="UP000013047"/>
    </source>
</evidence>
<organism evidence="4 5">
    <name type="scientific">Thauera phenylacetica B4P</name>
    <dbReference type="NCBI Taxonomy" id="1234382"/>
    <lineage>
        <taxon>Bacteria</taxon>
        <taxon>Pseudomonadati</taxon>
        <taxon>Pseudomonadota</taxon>
        <taxon>Betaproteobacteria</taxon>
        <taxon>Rhodocyclales</taxon>
        <taxon>Zoogloeaceae</taxon>
        <taxon>Thauera</taxon>
    </lineage>
</organism>
<name>N7A1S2_9RHOO</name>
<comment type="caution">
    <text evidence="4">The sequence shown here is derived from an EMBL/GenBank/DDBJ whole genome shotgun (WGS) entry which is preliminary data.</text>
</comment>
<dbReference type="GO" id="GO:0016020">
    <property type="term" value="C:membrane"/>
    <property type="evidence" value="ECO:0007669"/>
    <property type="project" value="UniProtKB-UniRule"/>
</dbReference>
<sequence>MFDQEDSELNVVMGVVFGIIALVIAFVIGLAANQLGGKQAAPAVAATGAGEVAFVDVAEVGEPLVKIHFDVGQTALSAAAPAQIATVVTALAAAPQASALLSGFHDETGGAAVNAEVAKNRALSVRQALIAAGVPSERVLMRRPAVTLGGTDAAEARRVEVRVQ</sequence>
<evidence type="ECO:0000313" key="4">
    <source>
        <dbReference type="EMBL" id="ENO98259.1"/>
    </source>
</evidence>
<dbReference type="EMBL" id="AMXF01000017">
    <property type="protein sequence ID" value="ENO98259.1"/>
    <property type="molecule type" value="Genomic_DNA"/>
</dbReference>
<dbReference type="InterPro" id="IPR006665">
    <property type="entry name" value="OmpA-like"/>
</dbReference>
<feature type="domain" description="OmpA-like" evidence="3">
    <location>
        <begin position="56"/>
        <end position="164"/>
    </location>
</feature>
<proteinExistence type="predicted"/>
<evidence type="ECO:0000259" key="3">
    <source>
        <dbReference type="PROSITE" id="PS51123"/>
    </source>
</evidence>
<dbReference type="RefSeq" id="WP_004357721.1">
    <property type="nucleotide sequence ID" value="NZ_AMXF01000017.1"/>
</dbReference>
<dbReference type="InterPro" id="IPR036737">
    <property type="entry name" value="OmpA-like_sf"/>
</dbReference>
<reference evidence="4 5" key="1">
    <citation type="submission" date="2012-09" db="EMBL/GenBank/DDBJ databases">
        <title>Draft Genome Sequences of 6 Strains from Genus Thauera.</title>
        <authorList>
            <person name="Liu B."/>
            <person name="Shapleigh J.P."/>
            <person name="Frostegard A.H."/>
        </authorList>
    </citation>
    <scope>NUCLEOTIDE SEQUENCE [LARGE SCALE GENOMIC DNA]</scope>
    <source>
        <strain evidence="4 5">B4P</strain>
    </source>
</reference>
<gene>
    <name evidence="4" type="ORF">C667_04785</name>
</gene>
<dbReference type="Pfam" id="PF00691">
    <property type="entry name" value="OmpA"/>
    <property type="match status" value="1"/>
</dbReference>
<dbReference type="SUPFAM" id="SSF103088">
    <property type="entry name" value="OmpA-like"/>
    <property type="match status" value="1"/>
</dbReference>
<keyword evidence="2" id="KW-1133">Transmembrane helix</keyword>
<accession>N7A1S2</accession>
<evidence type="ECO:0000256" key="1">
    <source>
        <dbReference type="PROSITE-ProRule" id="PRU00473"/>
    </source>
</evidence>
<feature type="transmembrane region" description="Helical" evidence="2">
    <location>
        <begin position="12"/>
        <end position="32"/>
    </location>
</feature>
<keyword evidence="5" id="KW-1185">Reference proteome</keyword>
<dbReference type="AlphaFoldDB" id="N7A1S2"/>
<keyword evidence="2" id="KW-0812">Transmembrane</keyword>
<protein>
    <recommendedName>
        <fullName evidence="3">OmpA-like domain-containing protein</fullName>
    </recommendedName>
</protein>